<comment type="caution">
    <text evidence="5">The sequence shown here is derived from an EMBL/GenBank/DDBJ whole genome shotgun (WGS) entry which is preliminary data.</text>
</comment>
<dbReference type="InterPro" id="IPR011711">
    <property type="entry name" value="GntR_C"/>
</dbReference>
<dbReference type="Pfam" id="PF07729">
    <property type="entry name" value="FCD"/>
    <property type="match status" value="1"/>
</dbReference>
<dbReference type="PROSITE" id="PS50949">
    <property type="entry name" value="HTH_GNTR"/>
    <property type="match status" value="1"/>
</dbReference>
<keyword evidence="6" id="KW-1185">Reference proteome</keyword>
<evidence type="ECO:0000313" key="5">
    <source>
        <dbReference type="EMBL" id="GAA2409575.1"/>
    </source>
</evidence>
<organism evidence="5 6">
    <name type="scientific">Actinomadura vinacea</name>
    <dbReference type="NCBI Taxonomy" id="115336"/>
    <lineage>
        <taxon>Bacteria</taxon>
        <taxon>Bacillati</taxon>
        <taxon>Actinomycetota</taxon>
        <taxon>Actinomycetes</taxon>
        <taxon>Streptosporangiales</taxon>
        <taxon>Thermomonosporaceae</taxon>
        <taxon>Actinomadura</taxon>
    </lineage>
</organism>
<keyword evidence="1" id="KW-0805">Transcription regulation</keyword>
<dbReference type="SMART" id="SM00895">
    <property type="entry name" value="FCD"/>
    <property type="match status" value="1"/>
</dbReference>
<evidence type="ECO:0000256" key="2">
    <source>
        <dbReference type="ARBA" id="ARBA00023125"/>
    </source>
</evidence>
<dbReference type="InterPro" id="IPR008920">
    <property type="entry name" value="TF_FadR/GntR_C"/>
</dbReference>
<evidence type="ECO:0000259" key="4">
    <source>
        <dbReference type="PROSITE" id="PS50949"/>
    </source>
</evidence>
<dbReference type="InterPro" id="IPR036388">
    <property type="entry name" value="WH-like_DNA-bd_sf"/>
</dbReference>
<dbReference type="Pfam" id="PF00392">
    <property type="entry name" value="GntR"/>
    <property type="match status" value="1"/>
</dbReference>
<keyword evidence="2" id="KW-0238">DNA-binding</keyword>
<evidence type="ECO:0000256" key="3">
    <source>
        <dbReference type="ARBA" id="ARBA00023163"/>
    </source>
</evidence>
<dbReference type="CDD" id="cd07377">
    <property type="entry name" value="WHTH_GntR"/>
    <property type="match status" value="1"/>
</dbReference>
<reference evidence="5 6" key="1">
    <citation type="journal article" date="2019" name="Int. J. Syst. Evol. Microbiol.">
        <title>The Global Catalogue of Microorganisms (GCM) 10K type strain sequencing project: providing services to taxonomists for standard genome sequencing and annotation.</title>
        <authorList>
            <consortium name="The Broad Institute Genomics Platform"/>
            <consortium name="The Broad Institute Genome Sequencing Center for Infectious Disease"/>
            <person name="Wu L."/>
            <person name="Ma J."/>
        </authorList>
    </citation>
    <scope>NUCLEOTIDE SEQUENCE [LARGE SCALE GENOMIC DNA]</scope>
    <source>
        <strain evidence="5 6">JCM 3325</strain>
    </source>
</reference>
<dbReference type="InterPro" id="IPR036390">
    <property type="entry name" value="WH_DNA-bd_sf"/>
</dbReference>
<dbReference type="Gene3D" id="1.20.120.530">
    <property type="entry name" value="GntR ligand-binding domain-like"/>
    <property type="match status" value="1"/>
</dbReference>
<evidence type="ECO:0000256" key="1">
    <source>
        <dbReference type="ARBA" id="ARBA00023015"/>
    </source>
</evidence>
<keyword evidence="3" id="KW-0804">Transcription</keyword>
<proteinExistence type="predicted"/>
<gene>
    <name evidence="5" type="ORF">GCM10010191_17800</name>
</gene>
<evidence type="ECO:0000313" key="6">
    <source>
        <dbReference type="Proteomes" id="UP001501231"/>
    </source>
</evidence>
<dbReference type="PANTHER" id="PTHR43537">
    <property type="entry name" value="TRANSCRIPTIONAL REGULATOR, GNTR FAMILY"/>
    <property type="match status" value="1"/>
</dbReference>
<protein>
    <submittedName>
        <fullName evidence="5">FCD domain-containing protein</fullName>
    </submittedName>
</protein>
<dbReference type="Proteomes" id="UP001501231">
    <property type="component" value="Unassembled WGS sequence"/>
</dbReference>
<dbReference type="SUPFAM" id="SSF46785">
    <property type="entry name" value="Winged helix' DNA-binding domain"/>
    <property type="match status" value="1"/>
</dbReference>
<dbReference type="EMBL" id="BAAARW010000006">
    <property type="protein sequence ID" value="GAA2409575.1"/>
    <property type="molecule type" value="Genomic_DNA"/>
</dbReference>
<dbReference type="PRINTS" id="PR00035">
    <property type="entry name" value="HTHGNTR"/>
</dbReference>
<dbReference type="PANTHER" id="PTHR43537:SF5">
    <property type="entry name" value="UXU OPERON TRANSCRIPTIONAL REGULATOR"/>
    <property type="match status" value="1"/>
</dbReference>
<dbReference type="SMART" id="SM00345">
    <property type="entry name" value="HTH_GNTR"/>
    <property type="match status" value="1"/>
</dbReference>
<accession>A0ABN3IPX5</accession>
<dbReference type="InterPro" id="IPR000524">
    <property type="entry name" value="Tscrpt_reg_HTH_GntR"/>
</dbReference>
<name>A0ABN3IPX5_9ACTN</name>
<feature type="domain" description="HTH gntR-type" evidence="4">
    <location>
        <begin position="24"/>
        <end position="94"/>
    </location>
</feature>
<dbReference type="RefSeq" id="WP_344588153.1">
    <property type="nucleotide sequence ID" value="NZ_BAAARW010000006.1"/>
</dbReference>
<dbReference type="SUPFAM" id="SSF48008">
    <property type="entry name" value="GntR ligand-binding domain-like"/>
    <property type="match status" value="1"/>
</dbReference>
<dbReference type="Gene3D" id="1.10.10.10">
    <property type="entry name" value="Winged helix-like DNA-binding domain superfamily/Winged helix DNA-binding domain"/>
    <property type="match status" value="1"/>
</dbReference>
<sequence length="264" mass="28987">MTDPTDSTESTARPGTLGRRVRVPKMAELVAAQLRRKIVRGELAGGAALPAETALMAEFSVSRPTLREAFRVLESEALISIRRGARGGARVQVPQGEVAARYAGLVLEYLGTTLQDLYQARNLIEAPCAGLLARRASESDLDLLREAVREAELLIDDPPAFIRAHMQFHALVVDLSGNETMRVLNGMVRHIIDQANWSHVDLDAGSPENIVANREGFRAHVRLVELVAARKAEAAEELWRAHLRAAEEYLLNNKSMTTVLDLLG</sequence>